<evidence type="ECO:0000256" key="10">
    <source>
        <dbReference type="ARBA" id="ARBA00022840"/>
    </source>
</evidence>
<dbReference type="Proteomes" id="UP000005316">
    <property type="component" value="Unassembled WGS sequence"/>
</dbReference>
<dbReference type="InterPro" id="IPR050398">
    <property type="entry name" value="HssS/ArlS-like"/>
</dbReference>
<dbReference type="CDD" id="cd06225">
    <property type="entry name" value="HAMP"/>
    <property type="match status" value="1"/>
</dbReference>
<evidence type="ECO:0000256" key="12">
    <source>
        <dbReference type="ARBA" id="ARBA00023012"/>
    </source>
</evidence>
<dbReference type="GO" id="GO:0005524">
    <property type="term" value="F:ATP binding"/>
    <property type="evidence" value="ECO:0007669"/>
    <property type="project" value="UniProtKB-KW"/>
</dbReference>
<dbReference type="InterPro" id="IPR004358">
    <property type="entry name" value="Sig_transdc_His_kin-like_C"/>
</dbReference>
<dbReference type="InterPro" id="IPR036890">
    <property type="entry name" value="HATPase_C_sf"/>
</dbReference>
<dbReference type="eggNOG" id="COG2205">
    <property type="taxonomic scope" value="Bacteria"/>
</dbReference>
<dbReference type="HOGENOM" id="CLU_000445_89_6_9"/>
<dbReference type="Pfam" id="PF00512">
    <property type="entry name" value="HisKA"/>
    <property type="match status" value="1"/>
</dbReference>
<evidence type="ECO:0000256" key="5">
    <source>
        <dbReference type="ARBA" id="ARBA00022553"/>
    </source>
</evidence>
<feature type="coiled-coil region" evidence="14">
    <location>
        <begin position="228"/>
        <end position="255"/>
    </location>
</feature>
<dbReference type="SUPFAM" id="SSF55874">
    <property type="entry name" value="ATPase domain of HSP90 chaperone/DNA topoisomerase II/histidine kinase"/>
    <property type="match status" value="1"/>
</dbReference>
<dbReference type="PROSITE" id="PS50885">
    <property type="entry name" value="HAMP"/>
    <property type="match status" value="1"/>
</dbReference>
<dbReference type="FunFam" id="3.30.565.10:FF:000006">
    <property type="entry name" value="Sensor histidine kinase WalK"/>
    <property type="match status" value="1"/>
</dbReference>
<dbReference type="EMBL" id="AFPZ01000118">
    <property type="protein sequence ID" value="EGQ19670.1"/>
    <property type="molecule type" value="Genomic_DNA"/>
</dbReference>
<feature type="transmembrane region" description="Helical" evidence="15">
    <location>
        <begin position="22"/>
        <end position="41"/>
    </location>
</feature>
<evidence type="ECO:0000256" key="3">
    <source>
        <dbReference type="ARBA" id="ARBA00012438"/>
    </source>
</evidence>
<dbReference type="SMART" id="SM00388">
    <property type="entry name" value="HisKA"/>
    <property type="match status" value="1"/>
</dbReference>
<comment type="subcellular location">
    <subcellularLocation>
        <location evidence="2">Cell membrane</location>
        <topology evidence="2">Multi-pass membrane protein</topology>
    </subcellularLocation>
</comment>
<reference evidence="18 19" key="1">
    <citation type="submission" date="2011-04" db="EMBL/GenBank/DDBJ databases">
        <authorList>
            <person name="Muzny D."/>
            <person name="Qin X."/>
            <person name="Deng J."/>
            <person name="Jiang H."/>
            <person name="Liu Y."/>
            <person name="Qu J."/>
            <person name="Song X.-Z."/>
            <person name="Zhang L."/>
            <person name="Thornton R."/>
            <person name="Coyle M."/>
            <person name="Francisco L."/>
            <person name="Jackson L."/>
            <person name="Javaid M."/>
            <person name="Korchina V."/>
            <person name="Kovar C."/>
            <person name="Mata R."/>
            <person name="Mathew T."/>
            <person name="Ngo R."/>
            <person name="Nguyen L."/>
            <person name="Nguyen N."/>
            <person name="Okwuonu G."/>
            <person name="Ongeri F."/>
            <person name="Pham C."/>
            <person name="Simmons D."/>
            <person name="Wilczek-Boney K."/>
            <person name="Hale W."/>
            <person name="Jakkamsetti A."/>
            <person name="Pham P."/>
            <person name="Ruth R."/>
            <person name="San Lucas F."/>
            <person name="Warren J."/>
            <person name="Zhang J."/>
            <person name="Zhao Z."/>
            <person name="Zhou C."/>
            <person name="Zhu D."/>
            <person name="Lee S."/>
            <person name="Bess C."/>
            <person name="Blankenburg K."/>
            <person name="Forbes L."/>
            <person name="Fu Q."/>
            <person name="Gubbala S."/>
            <person name="Hirani K."/>
            <person name="Jayaseelan J.C."/>
            <person name="Lara F."/>
            <person name="Munidasa M."/>
            <person name="Palculict T."/>
            <person name="Patil S."/>
            <person name="Pu L.-L."/>
            <person name="Saada N."/>
            <person name="Tang L."/>
            <person name="Weissenberger G."/>
            <person name="Zhu Y."/>
            <person name="Hemphill L."/>
            <person name="Shang Y."/>
            <person name="Youmans B."/>
            <person name="Ayvaz T."/>
            <person name="Ross M."/>
            <person name="Santibanez J."/>
            <person name="Aqrawi P."/>
            <person name="Gross S."/>
            <person name="Joshi V."/>
            <person name="Fowler G."/>
            <person name="Nazareth L."/>
            <person name="Reid J."/>
            <person name="Worley K."/>
            <person name="Petrosino J."/>
            <person name="Highlander S."/>
            <person name="Gibbs R."/>
        </authorList>
    </citation>
    <scope>NUCLEOTIDE SEQUENCE [LARGE SCALE GENOMIC DNA]</scope>
    <source>
        <strain evidence="18 19">2681</strain>
    </source>
</reference>
<dbReference type="CDD" id="cd00082">
    <property type="entry name" value="HisKA"/>
    <property type="match status" value="1"/>
</dbReference>
<dbReference type="InterPro" id="IPR005467">
    <property type="entry name" value="His_kinase_dom"/>
</dbReference>
<dbReference type="Gene3D" id="6.10.340.10">
    <property type="match status" value="1"/>
</dbReference>
<keyword evidence="13 15" id="KW-0472">Membrane</keyword>
<evidence type="ECO:0000313" key="18">
    <source>
        <dbReference type="EMBL" id="EGQ19670.1"/>
    </source>
</evidence>
<comment type="caution">
    <text evidence="18">The sequence shown here is derived from an EMBL/GenBank/DDBJ whole genome shotgun (WGS) entry which is preliminary data.</text>
</comment>
<accession>F9DXZ3</accession>
<dbReference type="STRING" id="759851.SAMN04244570_3037"/>
<name>F9DXZ3_9BACL</name>
<dbReference type="Pfam" id="PF00672">
    <property type="entry name" value="HAMP"/>
    <property type="match status" value="1"/>
</dbReference>
<keyword evidence="10" id="KW-0067">ATP-binding</keyword>
<evidence type="ECO:0000256" key="14">
    <source>
        <dbReference type="SAM" id="Coils"/>
    </source>
</evidence>
<evidence type="ECO:0000256" key="8">
    <source>
        <dbReference type="ARBA" id="ARBA00022741"/>
    </source>
</evidence>
<dbReference type="GO" id="GO:0000155">
    <property type="term" value="F:phosphorelay sensor kinase activity"/>
    <property type="evidence" value="ECO:0007669"/>
    <property type="project" value="InterPro"/>
</dbReference>
<dbReference type="AlphaFoldDB" id="F9DXZ3"/>
<dbReference type="PRINTS" id="PR00344">
    <property type="entry name" value="BCTRLSENSOR"/>
</dbReference>
<dbReference type="SUPFAM" id="SSF158472">
    <property type="entry name" value="HAMP domain-like"/>
    <property type="match status" value="1"/>
</dbReference>
<evidence type="ECO:0000256" key="6">
    <source>
        <dbReference type="ARBA" id="ARBA00022679"/>
    </source>
</evidence>
<evidence type="ECO:0000256" key="9">
    <source>
        <dbReference type="ARBA" id="ARBA00022777"/>
    </source>
</evidence>
<evidence type="ECO:0000256" key="4">
    <source>
        <dbReference type="ARBA" id="ARBA00022475"/>
    </source>
</evidence>
<evidence type="ECO:0000256" key="2">
    <source>
        <dbReference type="ARBA" id="ARBA00004651"/>
    </source>
</evidence>
<dbReference type="InterPro" id="IPR036097">
    <property type="entry name" value="HisK_dim/P_sf"/>
</dbReference>
<feature type="domain" description="Histidine kinase" evidence="16">
    <location>
        <begin position="255"/>
        <end position="467"/>
    </location>
</feature>
<protein>
    <recommendedName>
        <fullName evidence="3">histidine kinase</fullName>
        <ecNumber evidence="3">2.7.13.3</ecNumber>
    </recommendedName>
</protein>
<keyword evidence="7 15" id="KW-0812">Transmembrane</keyword>
<keyword evidence="14" id="KW-0175">Coiled coil</keyword>
<keyword evidence="12" id="KW-0902">Two-component regulatory system</keyword>
<dbReference type="FunFam" id="1.10.287.130:FF:000001">
    <property type="entry name" value="Two-component sensor histidine kinase"/>
    <property type="match status" value="1"/>
</dbReference>
<evidence type="ECO:0000259" key="16">
    <source>
        <dbReference type="PROSITE" id="PS50109"/>
    </source>
</evidence>
<evidence type="ECO:0000259" key="17">
    <source>
        <dbReference type="PROSITE" id="PS50885"/>
    </source>
</evidence>
<dbReference type="SUPFAM" id="SSF47384">
    <property type="entry name" value="Homodimeric domain of signal transducing histidine kinase"/>
    <property type="match status" value="1"/>
</dbReference>
<dbReference type="Pfam" id="PF02518">
    <property type="entry name" value="HATPase_c"/>
    <property type="match status" value="1"/>
</dbReference>
<dbReference type="Gene3D" id="1.10.287.130">
    <property type="match status" value="1"/>
</dbReference>
<evidence type="ECO:0000256" key="1">
    <source>
        <dbReference type="ARBA" id="ARBA00000085"/>
    </source>
</evidence>
<dbReference type="SMART" id="SM00387">
    <property type="entry name" value="HATPase_c"/>
    <property type="match status" value="1"/>
</dbReference>
<dbReference type="PROSITE" id="PS50109">
    <property type="entry name" value="HIS_KIN"/>
    <property type="match status" value="1"/>
</dbReference>
<evidence type="ECO:0000256" key="13">
    <source>
        <dbReference type="ARBA" id="ARBA00023136"/>
    </source>
</evidence>
<proteinExistence type="predicted"/>
<dbReference type="Gene3D" id="3.30.565.10">
    <property type="entry name" value="Histidine kinase-like ATPase, C-terminal domain"/>
    <property type="match status" value="1"/>
</dbReference>
<comment type="catalytic activity">
    <reaction evidence="1">
        <text>ATP + protein L-histidine = ADP + protein N-phospho-L-histidine.</text>
        <dbReference type="EC" id="2.7.13.3"/>
    </reaction>
</comment>
<dbReference type="EC" id="2.7.13.3" evidence="3"/>
<evidence type="ECO:0000256" key="7">
    <source>
        <dbReference type="ARBA" id="ARBA00022692"/>
    </source>
</evidence>
<dbReference type="PANTHER" id="PTHR45528">
    <property type="entry name" value="SENSOR HISTIDINE KINASE CPXA"/>
    <property type="match status" value="1"/>
</dbReference>
<keyword evidence="9 18" id="KW-0418">Kinase</keyword>
<dbReference type="GO" id="GO:0005886">
    <property type="term" value="C:plasma membrane"/>
    <property type="evidence" value="ECO:0007669"/>
    <property type="project" value="UniProtKB-SubCell"/>
</dbReference>
<keyword evidence="4" id="KW-1003">Cell membrane</keyword>
<dbReference type="InterPro" id="IPR003660">
    <property type="entry name" value="HAMP_dom"/>
</dbReference>
<keyword evidence="11 15" id="KW-1133">Transmembrane helix</keyword>
<dbReference type="CDD" id="cd00075">
    <property type="entry name" value="HATPase"/>
    <property type="match status" value="1"/>
</dbReference>
<feature type="transmembrane region" description="Helical" evidence="15">
    <location>
        <begin position="171"/>
        <end position="193"/>
    </location>
</feature>
<feature type="domain" description="HAMP" evidence="17">
    <location>
        <begin position="195"/>
        <end position="247"/>
    </location>
</feature>
<sequence>MFFILNFRRGANVQLNRISTKLTAYFFIAVLIMEISLIGYLHQNIIHSRIDEEFSRLLAMGSNHRDVLIEHYSDTTMKHIVLMEKDEEREVIITDSQGNIIHSSEENIETLEKYLPTGKGIDLKSDQILASDWEGLPYIISAHPYKIDSSRSGYIIMFQSTRPIEQLVGKLNMYFGLAGVTSIVVLLIIYAALSKFLTRPLIRMKEATEKLSEGDFDVSLPFIGNDELGELSGSIQKLANDLERLKTERNEFLASIAHELSTPLTYLIGYSKVAMRQGVNEKDRKHYLEIIVEESDRMKELVKNLLDLAKMDENTFTVSKEYFKVCPFFEDILQLVGPSFNLKKLGLEVICEEDFEIHADPLRLEQIILNLLDNALKYSIEQSVVTIKVFKKGKKVAISVTDFGIGIPSEETPFIFEKLYRVEKSRSRTSGGSGIGLAIVKELVDAHNGSIEVESSLGSGSTFTIII</sequence>
<keyword evidence="6 18" id="KW-0808">Transferase</keyword>
<keyword evidence="8" id="KW-0547">Nucleotide-binding</keyword>
<dbReference type="InterPro" id="IPR003661">
    <property type="entry name" value="HisK_dim/P_dom"/>
</dbReference>
<keyword evidence="5" id="KW-0597">Phosphoprotein</keyword>
<dbReference type="SMART" id="SM00304">
    <property type="entry name" value="HAMP"/>
    <property type="match status" value="1"/>
</dbReference>
<organism evidence="18 19">
    <name type="scientific">Sporosarcina newyorkensis 2681</name>
    <dbReference type="NCBI Taxonomy" id="1027292"/>
    <lineage>
        <taxon>Bacteria</taxon>
        <taxon>Bacillati</taxon>
        <taxon>Bacillota</taxon>
        <taxon>Bacilli</taxon>
        <taxon>Bacillales</taxon>
        <taxon>Caryophanaceae</taxon>
        <taxon>Sporosarcina</taxon>
    </lineage>
</organism>
<evidence type="ECO:0000256" key="15">
    <source>
        <dbReference type="SAM" id="Phobius"/>
    </source>
</evidence>
<dbReference type="PANTHER" id="PTHR45528:SF1">
    <property type="entry name" value="SENSOR HISTIDINE KINASE CPXA"/>
    <property type="match status" value="1"/>
</dbReference>
<dbReference type="InterPro" id="IPR003594">
    <property type="entry name" value="HATPase_dom"/>
</dbReference>
<gene>
    <name evidence="18" type="primary">resE2</name>
    <name evidence="18" type="ORF">HMPREF9372_3674</name>
</gene>
<evidence type="ECO:0000313" key="19">
    <source>
        <dbReference type="Proteomes" id="UP000005316"/>
    </source>
</evidence>
<evidence type="ECO:0000256" key="11">
    <source>
        <dbReference type="ARBA" id="ARBA00022989"/>
    </source>
</evidence>